<evidence type="ECO:0008006" key="3">
    <source>
        <dbReference type="Google" id="ProtNLM"/>
    </source>
</evidence>
<dbReference type="SUPFAM" id="SSF51126">
    <property type="entry name" value="Pectin lyase-like"/>
    <property type="match status" value="1"/>
</dbReference>
<name>A0A8J2ZG55_9PROT</name>
<evidence type="ECO:0000313" key="2">
    <source>
        <dbReference type="Proteomes" id="UP000597507"/>
    </source>
</evidence>
<dbReference type="RefSeq" id="WP_188904341.1">
    <property type="nucleotide sequence ID" value="NZ_BMKS01000029.1"/>
</dbReference>
<evidence type="ECO:0000313" key="1">
    <source>
        <dbReference type="EMBL" id="GGG52512.1"/>
    </source>
</evidence>
<dbReference type="Gene3D" id="2.160.20.10">
    <property type="entry name" value="Single-stranded right-handed beta-helix, Pectin lyase-like"/>
    <property type="match status" value="1"/>
</dbReference>
<dbReference type="AlphaFoldDB" id="A0A8J2ZG55"/>
<gene>
    <name evidence="1" type="ORF">GCM10010964_44580</name>
</gene>
<proteinExistence type="predicted"/>
<reference evidence="1 2" key="1">
    <citation type="journal article" date="2014" name="Int. J. Syst. Evol. Microbiol.">
        <title>Complete genome sequence of Corynebacterium casei LMG S-19264T (=DSM 44701T), isolated from a smear-ripened cheese.</title>
        <authorList>
            <consortium name="US DOE Joint Genome Institute (JGI-PGF)"/>
            <person name="Walter F."/>
            <person name="Albersmeier A."/>
            <person name="Kalinowski J."/>
            <person name="Ruckert C."/>
        </authorList>
    </citation>
    <scope>NUCLEOTIDE SEQUENCE [LARGE SCALE GENOMIC DNA]</scope>
    <source>
        <strain evidence="1 2">CGMCC 1.16330</strain>
    </source>
</reference>
<dbReference type="EMBL" id="BMKS01000029">
    <property type="protein sequence ID" value="GGG52512.1"/>
    <property type="molecule type" value="Genomic_DNA"/>
</dbReference>
<comment type="caution">
    <text evidence="1">The sequence shown here is derived from an EMBL/GenBank/DDBJ whole genome shotgun (WGS) entry which is preliminary data.</text>
</comment>
<organism evidence="1 2">
    <name type="scientific">Caldovatus sediminis</name>
    <dbReference type="NCBI Taxonomy" id="2041189"/>
    <lineage>
        <taxon>Bacteria</taxon>
        <taxon>Pseudomonadati</taxon>
        <taxon>Pseudomonadota</taxon>
        <taxon>Alphaproteobacteria</taxon>
        <taxon>Acetobacterales</taxon>
        <taxon>Roseomonadaceae</taxon>
        <taxon>Caldovatus</taxon>
    </lineage>
</organism>
<protein>
    <recommendedName>
        <fullName evidence="3">Pectate lyase superfamily protein domain-containing protein</fullName>
    </recommendedName>
</protein>
<dbReference type="InterPro" id="IPR012334">
    <property type="entry name" value="Pectin_lyas_fold"/>
</dbReference>
<dbReference type="InterPro" id="IPR011050">
    <property type="entry name" value="Pectin_lyase_fold/virulence"/>
</dbReference>
<keyword evidence="2" id="KW-1185">Reference proteome</keyword>
<accession>A0A8J2ZG55</accession>
<dbReference type="Proteomes" id="UP000597507">
    <property type="component" value="Unassembled WGS sequence"/>
</dbReference>
<sequence length="612" mass="64700">MAARIDDLMVLGQNISKTDLAKYLRDREAVLPRDFGGLGDGAANDRAAIQACFDRAAADGKFAVIPPGTWNVDAGVTLGGGARGLIMQGVIQYTGAANAPATVLTLGDGGTTRNGEKLYLGLQVTRQIQSDWASEADIGILARNLDASLLDLRLVSGFTIGLRTLGDGRGFEDTTLILGRILNNRYGLDAHCATATAWNTSIRYYGGHFACATGINPTLDRYGVRFSRGAADAYNNHNRHVFDAPNFELRQLDPNVAIPFLNETDGSAIIGRALRMEACSPIVARHTGAAQDCEYEVAWAQTYAIGIEYTATASRCGNAVLNRHRAPASRHLRLLGGMPNLRAAAFRHSATEVGVEGLAAIATSTTTATTLAGLSFNGLDGITPTARGLLLDAQKGFAFVVDTRSAKEFALAHWLVGGADGGRLFVRCFDAAMAVREDVAGDVLASLTTMQWNSPSKAWTGGATMADSSLNRRMTVRLGPAVAFAQIGIVGFDGQIELEALRLYGLPEAAPALLCGSPTLPVGQREFAAEVSWDLPNLAPGATSLLDVTVTGCRQGDLAEAALASSTRFIELDATAWTSNTVRVMARNISPTATFDLGPATLSVAVTKRRIP</sequence>